<dbReference type="AlphaFoldDB" id="A0A6C0LI33"/>
<name>A0A6C0LI33_9ZZZZ</name>
<evidence type="ECO:0000313" key="2">
    <source>
        <dbReference type="EMBL" id="QHU29204.1"/>
    </source>
</evidence>
<reference evidence="2" key="1">
    <citation type="journal article" date="2020" name="Nature">
        <title>Giant virus diversity and host interactions through global metagenomics.</title>
        <authorList>
            <person name="Schulz F."/>
            <person name="Roux S."/>
            <person name="Paez-Espino D."/>
            <person name="Jungbluth S."/>
            <person name="Walsh D.A."/>
            <person name="Denef V.J."/>
            <person name="McMahon K.D."/>
            <person name="Konstantinidis K.T."/>
            <person name="Eloe-Fadrosh E.A."/>
            <person name="Kyrpides N.C."/>
            <person name="Woyke T."/>
        </authorList>
    </citation>
    <scope>NUCLEOTIDE SEQUENCE</scope>
    <source>
        <strain evidence="2">GVMAG-M-3300027804-47</strain>
    </source>
</reference>
<keyword evidence="1" id="KW-0812">Transmembrane</keyword>
<protein>
    <submittedName>
        <fullName evidence="2">Uncharacterized protein</fullName>
    </submittedName>
</protein>
<keyword evidence="1" id="KW-1133">Transmembrane helix</keyword>
<keyword evidence="1" id="KW-0472">Membrane</keyword>
<feature type="transmembrane region" description="Helical" evidence="1">
    <location>
        <begin position="214"/>
        <end position="232"/>
    </location>
</feature>
<feature type="transmembrane region" description="Helical" evidence="1">
    <location>
        <begin position="6"/>
        <end position="27"/>
    </location>
</feature>
<proteinExistence type="predicted"/>
<organism evidence="2">
    <name type="scientific">viral metagenome</name>
    <dbReference type="NCBI Taxonomy" id="1070528"/>
    <lineage>
        <taxon>unclassified sequences</taxon>
        <taxon>metagenomes</taxon>
        <taxon>organismal metagenomes</taxon>
    </lineage>
</organism>
<dbReference type="EMBL" id="MN740482">
    <property type="protein sequence ID" value="QHU29204.1"/>
    <property type="molecule type" value="Genomic_DNA"/>
</dbReference>
<feature type="transmembrane region" description="Helical" evidence="1">
    <location>
        <begin position="187"/>
        <end position="208"/>
    </location>
</feature>
<evidence type="ECO:0000256" key="1">
    <source>
        <dbReference type="SAM" id="Phobius"/>
    </source>
</evidence>
<accession>A0A6C0LI33</accession>
<sequence>MNIENTISYVFVILIIILVIPLLPYIISVSSTVKNTGGAGSDDADSNKHLIDAYGTVSKDLIIYNTLNELYLFCSYIPFRRVKICTADTSNEDLIYYNKHLAEVFDTLALLQKNLDAAKVAIAKLKKDAFDTILVNKGAREKREHEEYLAKMTEYGANARHSSDNFRQWFVIIIDNMASFFKAVSQAIAFAADILIKIVNIIMPAIAALLRNPVFVGFLILVGLIFYILGLIKDTLDKKKNANKPVDSSKESGGNNKGSKSYTSIFQDIIDIFNYFKNMLMNFKMSGLFGTAVEVDDDAGKIDREQIGGGSYDNLSYIMLSEIFNGDEIKTYFGKNVSITNGKYYNVLLPEGRFKDPELSKIKWKVINRVENNNEKVWRIDCEQLDTIIKKDGSTMPVFIGDDTCTINLKGLQAYDESLKPKEKVAKRSTEYIKGGGE</sequence>